<dbReference type="InterPro" id="IPR031304">
    <property type="entry name" value="SLT_2"/>
</dbReference>
<dbReference type="PANTHER" id="PTHR30163:SF8">
    <property type="entry name" value="LYTIC MUREIN TRANSGLYCOSYLASE"/>
    <property type="match status" value="1"/>
</dbReference>
<evidence type="ECO:0000313" key="3">
    <source>
        <dbReference type="EMBL" id="NLP82765.1"/>
    </source>
</evidence>
<comment type="caution">
    <text evidence="3">The sequence shown here is derived from an EMBL/GenBank/DDBJ whole genome shotgun (WGS) entry which is preliminary data.</text>
</comment>
<dbReference type="Pfam" id="PF13406">
    <property type="entry name" value="SLT_2"/>
    <property type="match status" value="1"/>
</dbReference>
<dbReference type="Proteomes" id="UP001429745">
    <property type="component" value="Unassembled WGS sequence"/>
</dbReference>
<organism evidence="3 4">
    <name type="scientific">Microbacterium salsuginis</name>
    <dbReference type="NCBI Taxonomy" id="2722803"/>
    <lineage>
        <taxon>Bacteria</taxon>
        <taxon>Bacillati</taxon>
        <taxon>Actinomycetota</taxon>
        <taxon>Actinomycetes</taxon>
        <taxon>Micrococcales</taxon>
        <taxon>Microbacteriaceae</taxon>
        <taxon>Microbacterium</taxon>
    </lineage>
</organism>
<proteinExistence type="predicted"/>
<gene>
    <name evidence="3" type="ORF">HF576_02800</name>
</gene>
<feature type="region of interest" description="Disordered" evidence="1">
    <location>
        <begin position="1"/>
        <end position="54"/>
    </location>
</feature>
<dbReference type="InterPro" id="IPR043426">
    <property type="entry name" value="MltB-like"/>
</dbReference>
<evidence type="ECO:0000256" key="1">
    <source>
        <dbReference type="SAM" id="MobiDB-lite"/>
    </source>
</evidence>
<protein>
    <recommendedName>
        <fullName evidence="2">Transglycosylase SLT domain-containing protein</fullName>
    </recommendedName>
</protein>
<name>A0ABX1K8N5_9MICO</name>
<dbReference type="EMBL" id="JABACI010000001">
    <property type="protein sequence ID" value="NLP82765.1"/>
    <property type="molecule type" value="Genomic_DNA"/>
</dbReference>
<dbReference type="CDD" id="cd13399">
    <property type="entry name" value="Slt35-like"/>
    <property type="match status" value="1"/>
</dbReference>
<feature type="domain" description="Transglycosylase SLT" evidence="2">
    <location>
        <begin position="151"/>
        <end position="196"/>
    </location>
</feature>
<evidence type="ECO:0000259" key="2">
    <source>
        <dbReference type="Pfam" id="PF13406"/>
    </source>
</evidence>
<dbReference type="PANTHER" id="PTHR30163">
    <property type="entry name" value="MEMBRANE-BOUND LYTIC MUREIN TRANSGLYCOSYLASE B"/>
    <property type="match status" value="1"/>
</dbReference>
<dbReference type="SUPFAM" id="SSF53955">
    <property type="entry name" value="Lysozyme-like"/>
    <property type="match status" value="1"/>
</dbReference>
<accession>A0ABX1K8N5</accession>
<keyword evidence="4" id="KW-1185">Reference proteome</keyword>
<sequence>MGALTAAVWPTGPADANSSAAAPTPSTAPSSTARATEAHPTQRRQTDAATARPDERWVERISRDAGIPERALLAYAGAALSVADTHPGCGLGWNTLAGIGLVESEHGTIDGSAIGTDGVARPSIIGIPLDGNGTEAISDTDDGRLDGDVTWDRAVGPMQFIPETWAAYAQDGDRDGETDIHQIDDAALAAAVYLCDVGGDLTAPDRWIAAISAYNPSVEYNNRVAAAAEQYAAIP</sequence>
<feature type="compositionally biased region" description="Low complexity" evidence="1">
    <location>
        <begin position="11"/>
        <end position="35"/>
    </location>
</feature>
<dbReference type="Gene3D" id="1.10.530.10">
    <property type="match status" value="1"/>
</dbReference>
<evidence type="ECO:0000313" key="4">
    <source>
        <dbReference type="Proteomes" id="UP001429745"/>
    </source>
</evidence>
<dbReference type="InterPro" id="IPR023346">
    <property type="entry name" value="Lysozyme-like_dom_sf"/>
</dbReference>
<reference evidence="3 4" key="1">
    <citation type="submission" date="2020-04" db="EMBL/GenBank/DDBJ databases">
        <title>CFH 90308 Microbacterium sp.</title>
        <authorList>
            <person name="Nie G."/>
            <person name="Ming H."/>
            <person name="Xia T."/>
        </authorList>
    </citation>
    <scope>NUCLEOTIDE SEQUENCE [LARGE SCALE GENOMIC DNA]</scope>
    <source>
        <strain evidence="3 4">CFH 90308</strain>
    </source>
</reference>